<dbReference type="Proteomes" id="UP000223527">
    <property type="component" value="Unassembled WGS sequence"/>
</dbReference>
<dbReference type="PANTHER" id="PTHR43072">
    <property type="entry name" value="N-ACETYLTRANSFERASE"/>
    <property type="match status" value="1"/>
</dbReference>
<dbReference type="InterPro" id="IPR000182">
    <property type="entry name" value="GNAT_dom"/>
</dbReference>
<dbReference type="PROSITE" id="PS51186">
    <property type="entry name" value="GNAT"/>
    <property type="match status" value="1"/>
</dbReference>
<organism evidence="2 3">
    <name type="scientific">Teichococcus rhizosphaerae</name>
    <dbReference type="NCBI Taxonomy" id="1335062"/>
    <lineage>
        <taxon>Bacteria</taxon>
        <taxon>Pseudomonadati</taxon>
        <taxon>Pseudomonadota</taxon>
        <taxon>Alphaproteobacteria</taxon>
        <taxon>Acetobacterales</taxon>
        <taxon>Roseomonadaceae</taxon>
        <taxon>Roseomonas</taxon>
    </lineage>
</organism>
<protein>
    <submittedName>
        <fullName evidence="2">GNAT family N-acetyltransferase</fullName>
    </submittedName>
</protein>
<dbReference type="InterPro" id="IPR016181">
    <property type="entry name" value="Acyl_CoA_acyltransferase"/>
</dbReference>
<gene>
    <name evidence="2" type="ORF">CR162_06905</name>
</gene>
<dbReference type="Pfam" id="PF13420">
    <property type="entry name" value="Acetyltransf_4"/>
    <property type="match status" value="1"/>
</dbReference>
<keyword evidence="3" id="KW-1185">Reference proteome</keyword>
<evidence type="ECO:0000313" key="2">
    <source>
        <dbReference type="EMBL" id="PHK95724.1"/>
    </source>
</evidence>
<dbReference type="EMBL" id="PDNU01000008">
    <property type="protein sequence ID" value="PHK95724.1"/>
    <property type="molecule type" value="Genomic_DNA"/>
</dbReference>
<name>A0A2C7AF76_9PROT</name>
<accession>A0A2C7AF76</accession>
<evidence type="ECO:0000259" key="1">
    <source>
        <dbReference type="PROSITE" id="PS51186"/>
    </source>
</evidence>
<dbReference type="OrthoDB" id="5459937at2"/>
<proteinExistence type="predicted"/>
<dbReference type="CDD" id="cd04301">
    <property type="entry name" value="NAT_SF"/>
    <property type="match status" value="1"/>
</dbReference>
<dbReference type="AlphaFoldDB" id="A0A2C7AF76"/>
<keyword evidence="2" id="KW-0808">Transferase</keyword>
<dbReference type="PANTHER" id="PTHR43072:SF8">
    <property type="entry name" value="ACYLTRANSFERASE FABY-RELATED"/>
    <property type="match status" value="1"/>
</dbReference>
<comment type="caution">
    <text evidence="2">The sequence shown here is derived from an EMBL/GenBank/DDBJ whole genome shotgun (WGS) entry which is preliminary data.</text>
</comment>
<feature type="domain" description="N-acetyltransferase" evidence="1">
    <location>
        <begin position="8"/>
        <end position="171"/>
    </location>
</feature>
<dbReference type="SUPFAM" id="SSF55729">
    <property type="entry name" value="Acyl-CoA N-acyltransferases (Nat)"/>
    <property type="match status" value="1"/>
</dbReference>
<dbReference type="Gene3D" id="3.40.630.30">
    <property type="match status" value="1"/>
</dbReference>
<dbReference type="RefSeq" id="WP_099094955.1">
    <property type="nucleotide sequence ID" value="NZ_PDNU01000008.1"/>
</dbReference>
<reference evidence="2 3" key="1">
    <citation type="submission" date="2017-10" db="EMBL/GenBank/DDBJ databases">
        <authorList>
            <person name="Banno H."/>
            <person name="Chua N.-H."/>
        </authorList>
    </citation>
    <scope>NUCLEOTIDE SEQUENCE [LARGE SCALE GENOMIC DNA]</scope>
    <source>
        <strain evidence="2 3">YW11</strain>
    </source>
</reference>
<evidence type="ECO:0000313" key="3">
    <source>
        <dbReference type="Proteomes" id="UP000223527"/>
    </source>
</evidence>
<sequence>MNTIPDTTLLRPATEADLPAITALYGHHVRQGCASFETTAPDLAEMRRRFEALRALNMPYLVAEQHGAVLGYAYAGPYRPRAAYRDTVENSVYVRADAAGRGIGRLLLGALVEACAARGARQMIAVVGDSDNLASIRLHEAMGFTLVGTLRSVGRKHGRWLDSVLLQRALGKGDATPPDSEPA</sequence>
<dbReference type="GO" id="GO:0016747">
    <property type="term" value="F:acyltransferase activity, transferring groups other than amino-acyl groups"/>
    <property type="evidence" value="ECO:0007669"/>
    <property type="project" value="InterPro"/>
</dbReference>